<evidence type="ECO:0000313" key="2">
    <source>
        <dbReference type="EMBL" id="MBB5018347.1"/>
    </source>
</evidence>
<dbReference type="Pfam" id="PF09860">
    <property type="entry name" value="DUF2087"/>
    <property type="match status" value="1"/>
</dbReference>
<organism evidence="2 3">
    <name type="scientific">Chitinivorax tropicus</name>
    <dbReference type="NCBI Taxonomy" id="714531"/>
    <lineage>
        <taxon>Bacteria</taxon>
        <taxon>Pseudomonadati</taxon>
        <taxon>Pseudomonadota</taxon>
        <taxon>Betaproteobacteria</taxon>
        <taxon>Chitinivorax</taxon>
    </lineage>
</organism>
<proteinExistence type="predicted"/>
<reference evidence="2 3" key="1">
    <citation type="submission" date="2020-08" db="EMBL/GenBank/DDBJ databases">
        <title>Genomic Encyclopedia of Type Strains, Phase IV (KMG-IV): sequencing the most valuable type-strain genomes for metagenomic binning, comparative biology and taxonomic classification.</title>
        <authorList>
            <person name="Goeker M."/>
        </authorList>
    </citation>
    <scope>NUCLEOTIDE SEQUENCE [LARGE SCALE GENOMIC DNA]</scope>
    <source>
        <strain evidence="2 3">DSM 27165</strain>
    </source>
</reference>
<dbReference type="InterPro" id="IPR018656">
    <property type="entry name" value="DUF2087"/>
</dbReference>
<evidence type="ECO:0000259" key="1">
    <source>
        <dbReference type="Pfam" id="PF09860"/>
    </source>
</evidence>
<keyword evidence="3" id="KW-1185">Reference proteome</keyword>
<feature type="domain" description="DUF2087" evidence="1">
    <location>
        <begin position="88"/>
        <end position="157"/>
    </location>
</feature>
<dbReference type="AlphaFoldDB" id="A0A840MN07"/>
<dbReference type="RefSeq" id="WP_184037487.1">
    <property type="nucleotide sequence ID" value="NZ_JACHHY010000008.1"/>
</dbReference>
<comment type="caution">
    <text evidence="2">The sequence shown here is derived from an EMBL/GenBank/DDBJ whole genome shotgun (WGS) entry which is preliminary data.</text>
</comment>
<evidence type="ECO:0000313" key="3">
    <source>
        <dbReference type="Proteomes" id="UP000575898"/>
    </source>
</evidence>
<dbReference type="EMBL" id="JACHHY010000008">
    <property type="protein sequence ID" value="MBB5018347.1"/>
    <property type="molecule type" value="Genomic_DNA"/>
</dbReference>
<accession>A0A840MN07</accession>
<sequence length="187" mass="21821">MSKLLIPFQTDDLSALARALCRQLATHTSVPSHLEMLNMLAKAAGFQNFQSYRAQVLHQPEVIAANDHAVVLSANAKKLISYLDESGRLVRWPNKYSIQQLGIWYLWTHFIPRRRYTEREVNEVLKRFNTFGDHVLLRRELVNTKLLWRTDNGAEYRKLPARPSDEVMAMIREIRRLRKQPKARQAA</sequence>
<protein>
    <recommendedName>
        <fullName evidence="1">DUF2087 domain-containing protein</fullName>
    </recommendedName>
</protein>
<dbReference type="Proteomes" id="UP000575898">
    <property type="component" value="Unassembled WGS sequence"/>
</dbReference>
<gene>
    <name evidence="2" type="ORF">HNQ59_001635</name>
</gene>
<name>A0A840MN07_9PROT</name>